<dbReference type="Gene3D" id="3.90.400.10">
    <property type="entry name" value="Oligo-1,6-glucosidase, Domain 2"/>
    <property type="match status" value="1"/>
</dbReference>
<accession>A0A179BV75</accession>
<protein>
    <recommendedName>
        <fullName evidence="1">Glycosyl hydrolase family 13 catalytic domain-containing protein</fullName>
    </recommendedName>
</protein>
<dbReference type="Gene3D" id="3.20.20.80">
    <property type="entry name" value="Glycosidases"/>
    <property type="match status" value="1"/>
</dbReference>
<dbReference type="EMBL" id="LWBS01000132">
    <property type="protein sequence ID" value="OAP95004.1"/>
    <property type="molecule type" value="Genomic_DNA"/>
</dbReference>
<dbReference type="AlphaFoldDB" id="A0A179BV75"/>
<dbReference type="Pfam" id="PF00128">
    <property type="entry name" value="Alpha-amylase"/>
    <property type="match status" value="1"/>
</dbReference>
<gene>
    <name evidence="2" type="ORF">A4U53_18375</name>
</gene>
<sequence>MVFPGVQKTTWTYDDKAKVYYFHRFYDHQPELNTSNPEVQAEILKIMGFWIQLGLRLPDGCGSLHHRDERRRR</sequence>
<dbReference type="SUPFAM" id="SSF51445">
    <property type="entry name" value="(Trans)glycosidases"/>
    <property type="match status" value="1"/>
</dbReference>
<dbReference type="GO" id="GO:0005975">
    <property type="term" value="P:carbohydrate metabolic process"/>
    <property type="evidence" value="ECO:0007669"/>
    <property type="project" value="InterPro"/>
</dbReference>
<organism evidence="2">
    <name type="scientific">Rhizobium leguminosarum</name>
    <dbReference type="NCBI Taxonomy" id="384"/>
    <lineage>
        <taxon>Bacteria</taxon>
        <taxon>Pseudomonadati</taxon>
        <taxon>Pseudomonadota</taxon>
        <taxon>Alphaproteobacteria</taxon>
        <taxon>Hyphomicrobiales</taxon>
        <taxon>Rhizobiaceae</taxon>
        <taxon>Rhizobium/Agrobacterium group</taxon>
        <taxon>Rhizobium</taxon>
    </lineage>
</organism>
<name>A0A179BV75_RHILE</name>
<proteinExistence type="predicted"/>
<comment type="caution">
    <text evidence="2">The sequence shown here is derived from an EMBL/GenBank/DDBJ whole genome shotgun (WGS) entry which is preliminary data.</text>
</comment>
<dbReference type="InterPro" id="IPR017853">
    <property type="entry name" value="GH"/>
</dbReference>
<evidence type="ECO:0000313" key="2">
    <source>
        <dbReference type="EMBL" id="OAP95004.1"/>
    </source>
</evidence>
<feature type="domain" description="Glycosyl hydrolase family 13 catalytic" evidence="1">
    <location>
        <begin position="8"/>
        <end position="53"/>
    </location>
</feature>
<dbReference type="InterPro" id="IPR006047">
    <property type="entry name" value="GH13_cat_dom"/>
</dbReference>
<reference evidence="2" key="1">
    <citation type="submission" date="2016-04" db="EMBL/GenBank/DDBJ databases">
        <title>Fast-growing isolate from the root nodules of Vavilovia formosa.</title>
        <authorList>
            <person name="Kimeklis A."/>
            <person name="Safronova V."/>
            <person name="Belimov A."/>
            <person name="Andronov E."/>
        </authorList>
    </citation>
    <scope>NUCLEOTIDE SEQUENCE [LARGE SCALE GENOMIC DNA]</scope>
    <source>
        <strain evidence="2">Vaf-46</strain>
    </source>
</reference>
<dbReference type="InterPro" id="IPR045857">
    <property type="entry name" value="O16G_dom_2"/>
</dbReference>
<evidence type="ECO:0000259" key="1">
    <source>
        <dbReference type="Pfam" id="PF00128"/>
    </source>
</evidence>